<proteinExistence type="predicted"/>
<evidence type="ECO:0000256" key="1">
    <source>
        <dbReference type="SAM" id="MobiDB-lite"/>
    </source>
</evidence>
<sequence>MSLGKEGALSSGEEQVWKSPVGEGGVGHEWGMG</sequence>
<organism evidence="2 3">
    <name type="scientific">Bartonella chomelii</name>
    <dbReference type="NCBI Taxonomy" id="236402"/>
    <lineage>
        <taxon>Bacteria</taxon>
        <taxon>Pseudomonadati</taxon>
        <taxon>Pseudomonadota</taxon>
        <taxon>Alphaproteobacteria</taxon>
        <taxon>Hyphomicrobiales</taxon>
        <taxon>Bartonellaceae</taxon>
        <taxon>Bartonella</taxon>
    </lineage>
</organism>
<reference evidence="2 3" key="1">
    <citation type="submission" date="2020-08" db="EMBL/GenBank/DDBJ databases">
        <title>Genomic Encyclopedia of Type Strains, Phase IV (KMG-IV): sequencing the most valuable type-strain genomes for metagenomic binning, comparative biology and taxonomic classification.</title>
        <authorList>
            <person name="Goeker M."/>
        </authorList>
    </citation>
    <scope>NUCLEOTIDE SEQUENCE [LARGE SCALE GENOMIC DNA]</scope>
    <source>
        <strain evidence="2 3">DSM 21431</strain>
    </source>
</reference>
<feature type="compositionally biased region" description="Gly residues" evidence="1">
    <location>
        <begin position="22"/>
        <end position="33"/>
    </location>
</feature>
<accession>A0ABR6E2C4</accession>
<name>A0ABR6E2C4_9HYPH</name>
<comment type="caution">
    <text evidence="2">The sequence shown here is derived from an EMBL/GenBank/DDBJ whole genome shotgun (WGS) entry which is preliminary data.</text>
</comment>
<dbReference type="EMBL" id="JACJIR010000002">
    <property type="protein sequence ID" value="MBA9082703.1"/>
    <property type="molecule type" value="Genomic_DNA"/>
</dbReference>
<feature type="region of interest" description="Disordered" evidence="1">
    <location>
        <begin position="1"/>
        <end position="33"/>
    </location>
</feature>
<evidence type="ECO:0000313" key="2">
    <source>
        <dbReference type="EMBL" id="MBA9082703.1"/>
    </source>
</evidence>
<dbReference type="Proteomes" id="UP000548119">
    <property type="component" value="Unassembled WGS sequence"/>
</dbReference>
<gene>
    <name evidence="2" type="ORF">GGR10_000544</name>
</gene>
<evidence type="ECO:0000313" key="3">
    <source>
        <dbReference type="Proteomes" id="UP000548119"/>
    </source>
</evidence>
<keyword evidence="3" id="KW-1185">Reference proteome</keyword>
<protein>
    <submittedName>
        <fullName evidence="2">Uncharacterized protein</fullName>
    </submittedName>
</protein>